<dbReference type="Pfam" id="PF04235">
    <property type="entry name" value="DUF418"/>
    <property type="match status" value="1"/>
</dbReference>
<feature type="transmembrane region" description="Helical" evidence="1">
    <location>
        <begin position="163"/>
        <end position="184"/>
    </location>
</feature>
<feature type="transmembrane region" description="Helical" evidence="1">
    <location>
        <begin position="254"/>
        <end position="278"/>
    </location>
</feature>
<keyword evidence="4" id="KW-1185">Reference proteome</keyword>
<name>A0A2U0SGU9_9SPHN</name>
<dbReference type="Proteomes" id="UP000245890">
    <property type="component" value="Unassembled WGS sequence"/>
</dbReference>
<evidence type="ECO:0000313" key="3">
    <source>
        <dbReference type="EMBL" id="PVX30567.1"/>
    </source>
</evidence>
<proteinExistence type="predicted"/>
<feature type="transmembrane region" description="Helical" evidence="1">
    <location>
        <begin position="371"/>
        <end position="389"/>
    </location>
</feature>
<organism evidence="3 4">
    <name type="scientific">Sphingomonas pokkalii</name>
    <dbReference type="NCBI Taxonomy" id="2175090"/>
    <lineage>
        <taxon>Bacteria</taxon>
        <taxon>Pseudomonadati</taxon>
        <taxon>Pseudomonadota</taxon>
        <taxon>Alphaproteobacteria</taxon>
        <taxon>Sphingomonadales</taxon>
        <taxon>Sphingomonadaceae</taxon>
        <taxon>Sphingomonas</taxon>
    </lineage>
</organism>
<evidence type="ECO:0000256" key="1">
    <source>
        <dbReference type="SAM" id="Phobius"/>
    </source>
</evidence>
<feature type="transmembrane region" description="Helical" evidence="1">
    <location>
        <begin position="29"/>
        <end position="48"/>
    </location>
</feature>
<feature type="transmembrane region" description="Helical" evidence="1">
    <location>
        <begin position="88"/>
        <end position="105"/>
    </location>
</feature>
<feature type="transmembrane region" description="Helical" evidence="1">
    <location>
        <begin position="125"/>
        <end position="151"/>
    </location>
</feature>
<dbReference type="PANTHER" id="PTHR30590:SF2">
    <property type="entry name" value="INNER MEMBRANE PROTEIN"/>
    <property type="match status" value="1"/>
</dbReference>
<dbReference type="EMBL" id="QENQ01000001">
    <property type="protein sequence ID" value="PVX30567.1"/>
    <property type="molecule type" value="Genomic_DNA"/>
</dbReference>
<feature type="transmembrane region" description="Helical" evidence="1">
    <location>
        <begin position="401"/>
        <end position="423"/>
    </location>
</feature>
<keyword evidence="1" id="KW-0472">Membrane</keyword>
<dbReference type="InterPro" id="IPR007349">
    <property type="entry name" value="DUF418"/>
</dbReference>
<dbReference type="PANTHER" id="PTHR30590">
    <property type="entry name" value="INNER MEMBRANE PROTEIN"/>
    <property type="match status" value="1"/>
</dbReference>
<keyword evidence="1" id="KW-0812">Transmembrane</keyword>
<feature type="transmembrane region" description="Helical" evidence="1">
    <location>
        <begin position="60"/>
        <end position="81"/>
    </location>
</feature>
<dbReference type="InterPro" id="IPR052529">
    <property type="entry name" value="Bact_Transport_Assoc"/>
</dbReference>
<feature type="domain" description="DUF418" evidence="2">
    <location>
        <begin position="277"/>
        <end position="439"/>
    </location>
</feature>
<feature type="transmembrane region" description="Helical" evidence="1">
    <location>
        <begin position="332"/>
        <end position="351"/>
    </location>
</feature>
<comment type="caution">
    <text evidence="3">The sequence shown here is derived from an EMBL/GenBank/DDBJ whole genome shotgun (WGS) entry which is preliminary data.</text>
</comment>
<protein>
    <submittedName>
        <fullName evidence="3">DUF418 domain-containing protein</fullName>
    </submittedName>
</protein>
<gene>
    <name evidence="3" type="ORF">DD559_15490</name>
</gene>
<dbReference type="OrthoDB" id="9807744at2"/>
<sequence length="451" mass="48651">MISTSHGKAVAAPPVAPVSRSERVPSLDVLRGAALLGILVINIQSFAGAQTVAFNVPLRVVAFAGQRPVLNAAVMVLQWLFFEGKMRALFSMLFGAGALVLLTRIEQRDGAGTAADIFHRRNLWLLLFGTLHGTLIWNGDVLFFYASVALLALYPLRHLAGKWLVGIGLAVALVGGTFGVWTAMDVATAWPVAQLEETAHDAMAKGERPAKAQAEALAGAQAERRDQIAGMKAAPTPAARAYLDSIPAAAYRGFVTAIFTSGWILETLGFLIAGMGLFKTGFLTGRLSSARYVAIAVLGYALAFPIILGGLAHAHRYGFSSAVTTVAMMAPYELQTIAASLADAAVILLLVRHGTMLPVQRALAAVGRMALTNYIATSAICTGIFTWTATLPTGTLEHYQLMLVVLSVWAFNIAFSLVWLHFFHFGPLEWLWRSLTYWKLQPMLPTRRRFA</sequence>
<accession>A0A2U0SGU9</accession>
<evidence type="ECO:0000313" key="4">
    <source>
        <dbReference type="Proteomes" id="UP000245890"/>
    </source>
</evidence>
<dbReference type="AlphaFoldDB" id="A0A2U0SGU9"/>
<keyword evidence="1" id="KW-1133">Transmembrane helix</keyword>
<feature type="transmembrane region" description="Helical" evidence="1">
    <location>
        <begin position="290"/>
        <end position="312"/>
    </location>
</feature>
<reference evidence="3 4" key="1">
    <citation type="submission" date="2018-05" db="EMBL/GenBank/DDBJ databases">
        <title>Description of Sphingomonas pokkalii sp nov, isolated from the rhizosphere of saline tolerant pokkali rice and its draft genome analysis.</title>
        <authorList>
            <person name="Menon R."/>
            <person name="Kumari S."/>
            <person name="Rameshkumar N."/>
        </authorList>
    </citation>
    <scope>NUCLEOTIDE SEQUENCE [LARGE SCALE GENOMIC DNA]</scope>
    <source>
        <strain evidence="3 4">L3B27</strain>
    </source>
</reference>
<evidence type="ECO:0000259" key="2">
    <source>
        <dbReference type="Pfam" id="PF04235"/>
    </source>
</evidence>